<dbReference type="GO" id="GO:0016787">
    <property type="term" value="F:hydrolase activity"/>
    <property type="evidence" value="ECO:0007669"/>
    <property type="project" value="UniProtKB-KW"/>
</dbReference>
<evidence type="ECO:0000313" key="3">
    <source>
        <dbReference type="Proteomes" id="UP001175227"/>
    </source>
</evidence>
<comment type="caution">
    <text evidence="2">The sequence shown here is derived from an EMBL/GenBank/DDBJ whole genome shotgun (WGS) entry which is preliminary data.</text>
</comment>
<dbReference type="InterPro" id="IPR000073">
    <property type="entry name" value="AB_hydrolase_1"/>
</dbReference>
<keyword evidence="2" id="KW-0378">Hydrolase</keyword>
<accession>A0AA39PN72</accession>
<proteinExistence type="predicted"/>
<dbReference type="PANTHER" id="PTHR45763">
    <property type="entry name" value="HYDROLASE, ALPHA/BETA FOLD FAMILY PROTEIN, EXPRESSED-RELATED"/>
    <property type="match status" value="1"/>
</dbReference>
<protein>
    <submittedName>
        <fullName evidence="2">Alpha/Beta hydrolase protein</fullName>
    </submittedName>
</protein>
<dbReference type="Proteomes" id="UP001175227">
    <property type="component" value="Unassembled WGS sequence"/>
</dbReference>
<dbReference type="AlphaFoldDB" id="A0AA39PN72"/>
<organism evidence="2 3">
    <name type="scientific">Armillaria novae-zelandiae</name>
    <dbReference type="NCBI Taxonomy" id="153914"/>
    <lineage>
        <taxon>Eukaryota</taxon>
        <taxon>Fungi</taxon>
        <taxon>Dikarya</taxon>
        <taxon>Basidiomycota</taxon>
        <taxon>Agaricomycotina</taxon>
        <taxon>Agaricomycetes</taxon>
        <taxon>Agaricomycetidae</taxon>
        <taxon>Agaricales</taxon>
        <taxon>Marasmiineae</taxon>
        <taxon>Physalacriaceae</taxon>
        <taxon>Armillaria</taxon>
    </lineage>
</organism>
<reference evidence="2" key="1">
    <citation type="submission" date="2023-06" db="EMBL/GenBank/DDBJ databases">
        <authorList>
            <consortium name="Lawrence Berkeley National Laboratory"/>
            <person name="Ahrendt S."/>
            <person name="Sahu N."/>
            <person name="Indic B."/>
            <person name="Wong-Bajracharya J."/>
            <person name="Merenyi Z."/>
            <person name="Ke H.-M."/>
            <person name="Monk M."/>
            <person name="Kocsube S."/>
            <person name="Drula E."/>
            <person name="Lipzen A."/>
            <person name="Balint B."/>
            <person name="Henrissat B."/>
            <person name="Andreopoulos B."/>
            <person name="Martin F.M."/>
            <person name="Harder C.B."/>
            <person name="Rigling D."/>
            <person name="Ford K.L."/>
            <person name="Foster G.D."/>
            <person name="Pangilinan J."/>
            <person name="Papanicolaou A."/>
            <person name="Barry K."/>
            <person name="LaButti K."/>
            <person name="Viragh M."/>
            <person name="Koriabine M."/>
            <person name="Yan M."/>
            <person name="Riley R."/>
            <person name="Champramary S."/>
            <person name="Plett K.L."/>
            <person name="Tsai I.J."/>
            <person name="Slot J."/>
            <person name="Sipos G."/>
            <person name="Plett J."/>
            <person name="Nagy L.G."/>
            <person name="Grigoriev I.V."/>
        </authorList>
    </citation>
    <scope>NUCLEOTIDE SEQUENCE</scope>
    <source>
        <strain evidence="2">ICMP 16352</strain>
    </source>
</reference>
<dbReference type="SUPFAM" id="SSF53474">
    <property type="entry name" value="alpha/beta-Hydrolases"/>
    <property type="match status" value="1"/>
</dbReference>
<sequence length="334" mass="37040">MTEPHEKLLTLSDGRTLAYADNGDPASSTVVVFLHGTCGIGRASRMSSALRELGVHYVTPTLPGWGNSSPRPKHQPYVATVLSDFTELINHLHPDSANLRIYVAGGSFGSVPAQILYGSPFDAFPLGRKIVGCLLLVPFSPFRWHKGYAKNMKWPIYVSMGAPSQMVPLNFVPRLAATLTKWQVKTVDKAEAFIRKNLFDKASRQEREAFLKWKETEGVPKGQLERETAEDAVSSMAKTSEGFMEMSDVLSSDWGFRPDSLSEEHTRRPLLIVASSEDDLGPDMAKWLAENYRNSRLKWVPGGHISTTYHSRAIWTEFIGEVEGAKNAASHSSM</sequence>
<dbReference type="InterPro" id="IPR029058">
    <property type="entry name" value="AB_hydrolase_fold"/>
</dbReference>
<evidence type="ECO:0000259" key="1">
    <source>
        <dbReference type="Pfam" id="PF12697"/>
    </source>
</evidence>
<dbReference type="Pfam" id="PF12697">
    <property type="entry name" value="Abhydrolase_6"/>
    <property type="match status" value="1"/>
</dbReference>
<evidence type="ECO:0000313" key="2">
    <source>
        <dbReference type="EMBL" id="KAK0487413.1"/>
    </source>
</evidence>
<dbReference type="Gene3D" id="3.40.50.1820">
    <property type="entry name" value="alpha/beta hydrolase"/>
    <property type="match status" value="1"/>
</dbReference>
<gene>
    <name evidence="2" type="ORF">IW261DRAFT_1447755</name>
</gene>
<dbReference type="EMBL" id="JAUEPR010000003">
    <property type="protein sequence ID" value="KAK0487413.1"/>
    <property type="molecule type" value="Genomic_DNA"/>
</dbReference>
<keyword evidence="3" id="KW-1185">Reference proteome</keyword>
<dbReference type="PANTHER" id="PTHR45763:SF46">
    <property type="entry name" value="AB HYDROLASE-1 DOMAIN-CONTAINING PROTEIN"/>
    <property type="match status" value="1"/>
</dbReference>
<feature type="domain" description="AB hydrolase-1" evidence="1">
    <location>
        <begin position="31"/>
        <end position="304"/>
    </location>
</feature>
<name>A0AA39PN72_9AGAR</name>